<proteinExistence type="predicted"/>
<gene>
    <name evidence="3" type="ORF">DQG23_19535</name>
</gene>
<sequence>MRKNLLKIAAAGCALCLLCTTVTYADPFTENREVTVNVTGVKIDLNNPPDPLELHWALMGIDSADMKGHWAERLFYWATRHNIIEGYPDGTIRPDQPMTEAEFLKTFYRPFLAALTVGKDWTESLYRHASSWKHPVSGGNNTELRHAPISRRKAAEIIAAAQGVRYSGDDAIVYLLGNRLAAGKTDATLEGFAGDDFLTRAEAVQWIRTLKLRGMFKIKEAPEELSDPERLPALLGKAEEELPDFVYAPVTIDDFHFTDMDGNITFELGATKESIDNRYGDPDEHLDFLQLDVYGSLSVHYDANGKMEAWNVDNFTHQPKPIRTHKGIVVGESSLSDLLRQYGTAGMENDNILSYMYETIDGQPTPRFTAKEIIDKNNAIILSFVVNEDTLKVDYMFCSRYPYANFDFLNSN</sequence>
<evidence type="ECO:0000256" key="1">
    <source>
        <dbReference type="SAM" id="SignalP"/>
    </source>
</evidence>
<evidence type="ECO:0000313" key="4">
    <source>
        <dbReference type="Proteomes" id="UP000250369"/>
    </source>
</evidence>
<comment type="caution">
    <text evidence="3">The sequence shown here is derived from an EMBL/GenBank/DDBJ whole genome shotgun (WGS) entry which is preliminary data.</text>
</comment>
<dbReference type="Proteomes" id="UP000250369">
    <property type="component" value="Unassembled WGS sequence"/>
</dbReference>
<dbReference type="OrthoDB" id="2678541at2"/>
<keyword evidence="4" id="KW-1185">Reference proteome</keyword>
<dbReference type="Pfam" id="PF00395">
    <property type="entry name" value="SLH"/>
    <property type="match status" value="1"/>
</dbReference>
<dbReference type="AlphaFoldDB" id="A0A329MIJ5"/>
<dbReference type="InterPro" id="IPR001119">
    <property type="entry name" value="SLH_dom"/>
</dbReference>
<dbReference type="PROSITE" id="PS51272">
    <property type="entry name" value="SLH"/>
    <property type="match status" value="1"/>
</dbReference>
<evidence type="ECO:0000259" key="2">
    <source>
        <dbReference type="PROSITE" id="PS51272"/>
    </source>
</evidence>
<evidence type="ECO:0000313" key="3">
    <source>
        <dbReference type="EMBL" id="RAV19655.1"/>
    </source>
</evidence>
<organism evidence="3 4">
    <name type="scientific">Paenibacillus contaminans</name>
    <dbReference type="NCBI Taxonomy" id="450362"/>
    <lineage>
        <taxon>Bacteria</taxon>
        <taxon>Bacillati</taxon>
        <taxon>Bacillota</taxon>
        <taxon>Bacilli</taxon>
        <taxon>Bacillales</taxon>
        <taxon>Paenibacillaceae</taxon>
        <taxon>Paenibacillus</taxon>
    </lineage>
</organism>
<feature type="signal peptide" evidence="1">
    <location>
        <begin position="1"/>
        <end position="25"/>
    </location>
</feature>
<accession>A0A329MIJ5</accession>
<keyword evidence="1" id="KW-0732">Signal</keyword>
<name>A0A329MIJ5_9BACL</name>
<dbReference type="RefSeq" id="WP_113032560.1">
    <property type="nucleotide sequence ID" value="NZ_QMFB01000011.1"/>
</dbReference>
<feature type="chain" id="PRO_5016357792" description="SLH domain-containing protein" evidence="1">
    <location>
        <begin position="26"/>
        <end position="412"/>
    </location>
</feature>
<reference evidence="3 4" key="1">
    <citation type="journal article" date="2009" name="Int. J. Syst. Evol. Microbiol.">
        <title>Paenibacillus contaminans sp. nov., isolated from a contaminated laboratory plate.</title>
        <authorList>
            <person name="Chou J.H."/>
            <person name="Lee J.H."/>
            <person name="Lin M.C."/>
            <person name="Chang P.S."/>
            <person name="Arun A.B."/>
            <person name="Young C.C."/>
            <person name="Chen W.M."/>
        </authorList>
    </citation>
    <scope>NUCLEOTIDE SEQUENCE [LARGE SCALE GENOMIC DNA]</scope>
    <source>
        <strain evidence="3 4">CKOBP-6</strain>
    </source>
</reference>
<feature type="domain" description="SLH" evidence="2">
    <location>
        <begin position="58"/>
        <end position="121"/>
    </location>
</feature>
<dbReference type="EMBL" id="QMFB01000011">
    <property type="protein sequence ID" value="RAV19655.1"/>
    <property type="molecule type" value="Genomic_DNA"/>
</dbReference>
<protein>
    <recommendedName>
        <fullName evidence="2">SLH domain-containing protein</fullName>
    </recommendedName>
</protein>